<reference evidence="1" key="2">
    <citation type="submission" date="2020-11" db="EMBL/GenBank/DDBJ databases">
        <authorList>
            <person name="McCartney M.A."/>
            <person name="Auch B."/>
            <person name="Kono T."/>
            <person name="Mallez S."/>
            <person name="Becker A."/>
            <person name="Gohl D.M."/>
            <person name="Silverstein K.A.T."/>
            <person name="Koren S."/>
            <person name="Bechman K.B."/>
            <person name="Herman A."/>
            <person name="Abrahante J.E."/>
            <person name="Garbe J."/>
        </authorList>
    </citation>
    <scope>NUCLEOTIDE SEQUENCE</scope>
    <source>
        <strain evidence="1">Duluth1</strain>
        <tissue evidence="1">Whole animal</tissue>
    </source>
</reference>
<gene>
    <name evidence="1" type="ORF">DPMN_021300</name>
</gene>
<dbReference type="Proteomes" id="UP000828390">
    <property type="component" value="Unassembled WGS sequence"/>
</dbReference>
<evidence type="ECO:0000313" key="1">
    <source>
        <dbReference type="EMBL" id="KAH3897115.1"/>
    </source>
</evidence>
<evidence type="ECO:0000313" key="2">
    <source>
        <dbReference type="Proteomes" id="UP000828390"/>
    </source>
</evidence>
<name>A0A9D4NMI1_DREPO</name>
<protein>
    <submittedName>
        <fullName evidence="1">Uncharacterized protein</fullName>
    </submittedName>
</protein>
<organism evidence="1 2">
    <name type="scientific">Dreissena polymorpha</name>
    <name type="common">Zebra mussel</name>
    <name type="synonym">Mytilus polymorpha</name>
    <dbReference type="NCBI Taxonomy" id="45954"/>
    <lineage>
        <taxon>Eukaryota</taxon>
        <taxon>Metazoa</taxon>
        <taxon>Spiralia</taxon>
        <taxon>Lophotrochozoa</taxon>
        <taxon>Mollusca</taxon>
        <taxon>Bivalvia</taxon>
        <taxon>Autobranchia</taxon>
        <taxon>Heteroconchia</taxon>
        <taxon>Euheterodonta</taxon>
        <taxon>Imparidentia</taxon>
        <taxon>Neoheterodontei</taxon>
        <taxon>Myida</taxon>
        <taxon>Dreissenoidea</taxon>
        <taxon>Dreissenidae</taxon>
        <taxon>Dreissena</taxon>
    </lineage>
</organism>
<dbReference type="AlphaFoldDB" id="A0A9D4NMI1"/>
<sequence>MAASVCLVVSAKDVNGNVIFPPVAINHCITDDFGALFLAAASASGCIHCGTPGSLLDDNDAYVANLYLKYSIDQFVCLVDILEKRQKLGARRSLLKSKKVK</sequence>
<accession>A0A9D4NMI1</accession>
<dbReference type="EMBL" id="JAIWYP010000001">
    <property type="protein sequence ID" value="KAH3897115.1"/>
    <property type="molecule type" value="Genomic_DNA"/>
</dbReference>
<proteinExistence type="predicted"/>
<reference evidence="1" key="1">
    <citation type="journal article" date="2019" name="bioRxiv">
        <title>The Genome of the Zebra Mussel, Dreissena polymorpha: A Resource for Invasive Species Research.</title>
        <authorList>
            <person name="McCartney M.A."/>
            <person name="Auch B."/>
            <person name="Kono T."/>
            <person name="Mallez S."/>
            <person name="Zhang Y."/>
            <person name="Obille A."/>
            <person name="Becker A."/>
            <person name="Abrahante J.E."/>
            <person name="Garbe J."/>
            <person name="Badalamenti J.P."/>
            <person name="Herman A."/>
            <person name="Mangelson H."/>
            <person name="Liachko I."/>
            <person name="Sullivan S."/>
            <person name="Sone E.D."/>
            <person name="Koren S."/>
            <person name="Silverstein K.A.T."/>
            <person name="Beckman K.B."/>
            <person name="Gohl D.M."/>
        </authorList>
    </citation>
    <scope>NUCLEOTIDE SEQUENCE</scope>
    <source>
        <strain evidence="1">Duluth1</strain>
        <tissue evidence="1">Whole animal</tissue>
    </source>
</reference>
<keyword evidence="2" id="KW-1185">Reference proteome</keyword>
<comment type="caution">
    <text evidence="1">The sequence shown here is derived from an EMBL/GenBank/DDBJ whole genome shotgun (WGS) entry which is preliminary data.</text>
</comment>